<dbReference type="InterPro" id="IPR003675">
    <property type="entry name" value="Rce1/LyrA-like_dom"/>
</dbReference>
<gene>
    <name evidence="3" type="primary">yyaK</name>
    <name evidence="3" type="ORF">PbJCM13498_09830</name>
</gene>
<feature type="transmembrane region" description="Helical" evidence="1">
    <location>
        <begin position="90"/>
        <end position="115"/>
    </location>
</feature>
<protein>
    <submittedName>
        <fullName evidence="3">Abortive infection protein</fullName>
    </submittedName>
</protein>
<keyword evidence="1" id="KW-1133">Transmembrane helix</keyword>
<evidence type="ECO:0000313" key="3">
    <source>
        <dbReference type="EMBL" id="GET32120.1"/>
    </source>
</evidence>
<feature type="transmembrane region" description="Helical" evidence="1">
    <location>
        <begin position="189"/>
        <end position="210"/>
    </location>
</feature>
<evidence type="ECO:0000313" key="4">
    <source>
        <dbReference type="Proteomes" id="UP000391834"/>
    </source>
</evidence>
<dbReference type="Proteomes" id="UP000391834">
    <property type="component" value="Unassembled WGS sequence"/>
</dbReference>
<sequence>MFLLLFIFAEVLGSIPFIAVMAIQAMRGVHLHYSADNPMDLTGLGISGSFGILLAMMPFVLGFVAFVIFMKPVHQRPFQTLLTGASRFRWNRFGWAALVWFALLSAYSLVAHLTGIETFQWNFNPNGFIGLILVAIVIIPLQTGFEEVLFRGYLMQGFARLTLTRWVPLIVTTLIFGSLHFANPEVKEYGAWMVMPQYLWFGLFFGICTIMDNGLELAWGAHTINNIFGTLFVTQEASAIPTKALFSITKYSPSFDILALVAISAVFIWLAAKRYQWAKFSLLFKRIHLPLTEYNQNEIIAEPEIQPAKSIDSSSY</sequence>
<keyword evidence="1" id="KW-0472">Membrane</keyword>
<feature type="transmembrane region" description="Helical" evidence="1">
    <location>
        <begin position="45"/>
        <end position="69"/>
    </location>
</feature>
<keyword evidence="4" id="KW-1185">Reference proteome</keyword>
<dbReference type="EMBL" id="BLAX01000001">
    <property type="protein sequence ID" value="GET32120.1"/>
    <property type="molecule type" value="Genomic_DNA"/>
</dbReference>
<proteinExistence type="predicted"/>
<evidence type="ECO:0000259" key="2">
    <source>
        <dbReference type="Pfam" id="PF02517"/>
    </source>
</evidence>
<reference evidence="3 4" key="1">
    <citation type="submission" date="2019-10" db="EMBL/GenBank/DDBJ databases">
        <title>Prolixibacter strains distinguished by the presence of nitrate reductase genes were adept at nitrate-dependent anaerobic corrosion of metallic iron and carbon steel.</title>
        <authorList>
            <person name="Iino T."/>
            <person name="Shono N."/>
            <person name="Ito K."/>
            <person name="Nakamura R."/>
            <person name="Sueoka K."/>
            <person name="Harayama S."/>
            <person name="Ohkuma M."/>
        </authorList>
    </citation>
    <scope>NUCLEOTIDE SEQUENCE [LARGE SCALE GENOMIC DNA]</scope>
    <source>
        <strain evidence="3 4">JCM 13498</strain>
    </source>
</reference>
<accession>A0A5M4AW01</accession>
<feature type="transmembrane region" description="Helical" evidence="1">
    <location>
        <begin position="166"/>
        <end position="183"/>
    </location>
</feature>
<dbReference type="Pfam" id="PF02517">
    <property type="entry name" value="Rce1-like"/>
    <property type="match status" value="1"/>
</dbReference>
<feature type="transmembrane region" description="Helical" evidence="1">
    <location>
        <begin position="254"/>
        <end position="272"/>
    </location>
</feature>
<feature type="transmembrane region" description="Helical" evidence="1">
    <location>
        <begin position="127"/>
        <end position="145"/>
    </location>
</feature>
<dbReference type="AlphaFoldDB" id="A0A5M4AW01"/>
<evidence type="ECO:0000256" key="1">
    <source>
        <dbReference type="SAM" id="Phobius"/>
    </source>
</evidence>
<feature type="transmembrane region" description="Helical" evidence="1">
    <location>
        <begin position="217"/>
        <end position="234"/>
    </location>
</feature>
<dbReference type="GO" id="GO:0004175">
    <property type="term" value="F:endopeptidase activity"/>
    <property type="evidence" value="ECO:0007669"/>
    <property type="project" value="UniProtKB-ARBA"/>
</dbReference>
<dbReference type="GO" id="GO:0080120">
    <property type="term" value="P:CAAX-box protein maturation"/>
    <property type="evidence" value="ECO:0007669"/>
    <property type="project" value="UniProtKB-ARBA"/>
</dbReference>
<keyword evidence="1" id="KW-0812">Transmembrane</keyword>
<organism evidence="3 4">
    <name type="scientific">Prolixibacter bellariivorans</name>
    <dbReference type="NCBI Taxonomy" id="314319"/>
    <lineage>
        <taxon>Bacteria</taxon>
        <taxon>Pseudomonadati</taxon>
        <taxon>Bacteroidota</taxon>
        <taxon>Bacteroidia</taxon>
        <taxon>Marinilabiliales</taxon>
        <taxon>Prolixibacteraceae</taxon>
        <taxon>Prolixibacter</taxon>
    </lineage>
</organism>
<name>A0A5M4AW01_9BACT</name>
<feature type="domain" description="CAAX prenyl protease 2/Lysostaphin resistance protein A-like" evidence="2">
    <location>
        <begin position="129"/>
        <end position="228"/>
    </location>
</feature>
<comment type="caution">
    <text evidence="3">The sequence shown here is derived from an EMBL/GenBank/DDBJ whole genome shotgun (WGS) entry which is preliminary data.</text>
</comment>